<dbReference type="InterPro" id="IPR023753">
    <property type="entry name" value="FAD/NAD-binding_dom"/>
</dbReference>
<dbReference type="SUPFAM" id="SSF51905">
    <property type="entry name" value="FAD/NAD(P)-binding domain"/>
    <property type="match status" value="1"/>
</dbReference>
<organism evidence="7 8">
    <name type="scientific">Fontibacillus solani</name>
    <dbReference type="NCBI Taxonomy" id="1572857"/>
    <lineage>
        <taxon>Bacteria</taxon>
        <taxon>Bacillati</taxon>
        <taxon>Bacillota</taxon>
        <taxon>Bacilli</taxon>
        <taxon>Bacillales</taxon>
        <taxon>Paenibacillaceae</taxon>
        <taxon>Fontibacillus</taxon>
    </lineage>
</organism>
<protein>
    <submittedName>
        <fullName evidence="7">NADH dehydrogenase</fullName>
        <ecNumber evidence="7">1.6.99.3</ecNumber>
    </submittedName>
</protein>
<comment type="caution">
    <text evidence="7">The sequence shown here is derived from an EMBL/GenBank/DDBJ whole genome shotgun (WGS) entry which is preliminary data.</text>
</comment>
<sequence>MAKWFQEHEVETLSHISIQSFEQGVLHHESGDIYSDVTIWTAGIQPVKIIQDLTVAKDKQGRVVPGAHYQIPDHPEVFVCGDCASLPFAPSAQAAEGQGYQIAHIISSMWHGEEPKLSKKTGFGLIGKTQVTGRVPRLLKSGMLWMSKRHIG</sequence>
<dbReference type="PANTHER" id="PTHR43706:SF12">
    <property type="entry name" value="NADH DEHYDROGENASE-LIKE PROTEIN YUTJ"/>
    <property type="match status" value="1"/>
</dbReference>
<dbReference type="EMBL" id="JACJIP010000004">
    <property type="protein sequence ID" value="MBA9084432.1"/>
    <property type="molecule type" value="Genomic_DNA"/>
</dbReference>
<proteinExistence type="inferred from homology"/>
<evidence type="ECO:0000256" key="5">
    <source>
        <dbReference type="ARBA" id="ARBA00023027"/>
    </source>
</evidence>
<dbReference type="InterPro" id="IPR045024">
    <property type="entry name" value="NDH-2"/>
</dbReference>
<keyword evidence="4 7" id="KW-0560">Oxidoreductase</keyword>
<keyword evidence="2" id="KW-0285">Flavoprotein</keyword>
<evidence type="ECO:0000259" key="6">
    <source>
        <dbReference type="Pfam" id="PF07992"/>
    </source>
</evidence>
<comment type="similarity">
    <text evidence="1">Belongs to the NADH dehydrogenase family.</text>
</comment>
<gene>
    <name evidence="7" type="ORF">FHR92_000889</name>
</gene>
<keyword evidence="8" id="KW-1185">Reference proteome</keyword>
<dbReference type="PANTHER" id="PTHR43706">
    <property type="entry name" value="NADH DEHYDROGENASE"/>
    <property type="match status" value="1"/>
</dbReference>
<reference evidence="7 8" key="1">
    <citation type="submission" date="2020-08" db="EMBL/GenBank/DDBJ databases">
        <title>Genomic Encyclopedia of Type Strains, Phase III (KMG-III): the genomes of soil and plant-associated and newly described type strains.</title>
        <authorList>
            <person name="Whitman W."/>
        </authorList>
    </citation>
    <scope>NUCLEOTIDE SEQUENCE [LARGE SCALE GENOMIC DNA]</scope>
    <source>
        <strain evidence="7 8">CECT 8693</strain>
    </source>
</reference>
<dbReference type="AlphaFoldDB" id="A0A7W3SQM5"/>
<evidence type="ECO:0000256" key="3">
    <source>
        <dbReference type="ARBA" id="ARBA00022827"/>
    </source>
</evidence>
<dbReference type="Gene3D" id="3.50.50.100">
    <property type="match status" value="1"/>
</dbReference>
<feature type="domain" description="FAD/NAD(P)-binding" evidence="6">
    <location>
        <begin position="5"/>
        <end position="98"/>
    </location>
</feature>
<evidence type="ECO:0000256" key="4">
    <source>
        <dbReference type="ARBA" id="ARBA00023002"/>
    </source>
</evidence>
<keyword evidence="3" id="KW-0274">FAD</keyword>
<accession>A0A7W3SQM5</accession>
<dbReference type="GO" id="GO:0003954">
    <property type="term" value="F:NADH dehydrogenase activity"/>
    <property type="evidence" value="ECO:0007669"/>
    <property type="project" value="InterPro"/>
</dbReference>
<evidence type="ECO:0000256" key="1">
    <source>
        <dbReference type="ARBA" id="ARBA00005272"/>
    </source>
</evidence>
<evidence type="ECO:0000313" key="8">
    <source>
        <dbReference type="Proteomes" id="UP000567067"/>
    </source>
</evidence>
<evidence type="ECO:0000313" key="7">
    <source>
        <dbReference type="EMBL" id="MBA9084432.1"/>
    </source>
</evidence>
<name>A0A7W3SQM5_9BACL</name>
<dbReference type="InterPro" id="IPR036188">
    <property type="entry name" value="FAD/NAD-bd_sf"/>
</dbReference>
<evidence type="ECO:0000256" key="2">
    <source>
        <dbReference type="ARBA" id="ARBA00022630"/>
    </source>
</evidence>
<dbReference type="EC" id="1.6.99.3" evidence="7"/>
<dbReference type="Pfam" id="PF07992">
    <property type="entry name" value="Pyr_redox_2"/>
    <property type="match status" value="1"/>
</dbReference>
<dbReference type="Proteomes" id="UP000567067">
    <property type="component" value="Unassembled WGS sequence"/>
</dbReference>
<keyword evidence="5" id="KW-0520">NAD</keyword>